<reference evidence="2" key="1">
    <citation type="journal article" date="2014" name="Front. Microbiol.">
        <title>High frequency of phylogenetically diverse reductive dehalogenase-homologous genes in deep subseafloor sedimentary metagenomes.</title>
        <authorList>
            <person name="Kawai M."/>
            <person name="Futagami T."/>
            <person name="Toyoda A."/>
            <person name="Takaki Y."/>
            <person name="Nishi S."/>
            <person name="Hori S."/>
            <person name="Arai W."/>
            <person name="Tsubouchi T."/>
            <person name="Morono Y."/>
            <person name="Uchiyama I."/>
            <person name="Ito T."/>
            <person name="Fujiyama A."/>
            <person name="Inagaki F."/>
            <person name="Takami H."/>
        </authorList>
    </citation>
    <scope>NUCLEOTIDE SEQUENCE</scope>
    <source>
        <strain evidence="2">Expedition CK06-06</strain>
    </source>
</reference>
<proteinExistence type="predicted"/>
<keyword evidence="1" id="KW-0175">Coiled coil</keyword>
<organism evidence="2">
    <name type="scientific">marine sediment metagenome</name>
    <dbReference type="NCBI Taxonomy" id="412755"/>
    <lineage>
        <taxon>unclassified sequences</taxon>
        <taxon>metagenomes</taxon>
        <taxon>ecological metagenomes</taxon>
    </lineage>
</organism>
<gene>
    <name evidence="2" type="ORF">S01H1_04831</name>
</gene>
<feature type="coiled-coil region" evidence="1">
    <location>
        <begin position="20"/>
        <end position="54"/>
    </location>
</feature>
<protein>
    <submittedName>
        <fullName evidence="2">Uncharacterized protein</fullName>
    </submittedName>
</protein>
<dbReference type="AlphaFoldDB" id="X0RZ52"/>
<evidence type="ECO:0000256" key="1">
    <source>
        <dbReference type="SAM" id="Coils"/>
    </source>
</evidence>
<name>X0RZ52_9ZZZZ</name>
<evidence type="ECO:0000313" key="2">
    <source>
        <dbReference type="EMBL" id="GAF68987.1"/>
    </source>
</evidence>
<comment type="caution">
    <text evidence="2">The sequence shown here is derived from an EMBL/GenBank/DDBJ whole genome shotgun (WGS) entry which is preliminary data.</text>
</comment>
<accession>X0RZ52</accession>
<sequence>MEKRKMSSSQTQTQTHILDRQTLELELRDMIQRQKELESEIKLTRRRLAQRIREEYPFVYTIEVTIMGRQNHTKCIGCFGTLEDAERCRFPDTRGQTSRVISKESCEMTDDRMLDIQTF</sequence>
<dbReference type="EMBL" id="BARS01002530">
    <property type="protein sequence ID" value="GAF68987.1"/>
    <property type="molecule type" value="Genomic_DNA"/>
</dbReference>